<reference evidence="3" key="1">
    <citation type="journal article" date="2013" name="Nature">
        <title>Pan genome of the phytoplankton Emiliania underpins its global distribution.</title>
        <authorList>
            <person name="Read B.A."/>
            <person name="Kegel J."/>
            <person name="Klute M.J."/>
            <person name="Kuo A."/>
            <person name="Lefebvre S.C."/>
            <person name="Maumus F."/>
            <person name="Mayer C."/>
            <person name="Miller J."/>
            <person name="Monier A."/>
            <person name="Salamov A."/>
            <person name="Young J."/>
            <person name="Aguilar M."/>
            <person name="Claverie J.M."/>
            <person name="Frickenhaus S."/>
            <person name="Gonzalez K."/>
            <person name="Herman E.K."/>
            <person name="Lin Y.C."/>
            <person name="Napier J."/>
            <person name="Ogata H."/>
            <person name="Sarno A.F."/>
            <person name="Shmutz J."/>
            <person name="Schroeder D."/>
            <person name="de Vargas C."/>
            <person name="Verret F."/>
            <person name="von Dassow P."/>
            <person name="Valentin K."/>
            <person name="Van de Peer Y."/>
            <person name="Wheeler G."/>
            <person name="Dacks J.B."/>
            <person name="Delwiche C.F."/>
            <person name="Dyhrman S.T."/>
            <person name="Glockner G."/>
            <person name="John U."/>
            <person name="Richards T."/>
            <person name="Worden A.Z."/>
            <person name="Zhang X."/>
            <person name="Grigoriev I.V."/>
            <person name="Allen A.E."/>
            <person name="Bidle K."/>
            <person name="Borodovsky M."/>
            <person name="Bowler C."/>
            <person name="Brownlee C."/>
            <person name="Cock J.M."/>
            <person name="Elias M."/>
            <person name="Gladyshev V.N."/>
            <person name="Groth M."/>
            <person name="Guda C."/>
            <person name="Hadaegh A."/>
            <person name="Iglesias-Rodriguez M.D."/>
            <person name="Jenkins J."/>
            <person name="Jones B.M."/>
            <person name="Lawson T."/>
            <person name="Leese F."/>
            <person name="Lindquist E."/>
            <person name="Lobanov A."/>
            <person name="Lomsadze A."/>
            <person name="Malik S.B."/>
            <person name="Marsh M.E."/>
            <person name="Mackinder L."/>
            <person name="Mock T."/>
            <person name="Mueller-Roeber B."/>
            <person name="Pagarete A."/>
            <person name="Parker M."/>
            <person name="Probert I."/>
            <person name="Quesneville H."/>
            <person name="Raines C."/>
            <person name="Rensing S.A."/>
            <person name="Riano-Pachon D.M."/>
            <person name="Richier S."/>
            <person name="Rokitta S."/>
            <person name="Shiraiwa Y."/>
            <person name="Soanes D.M."/>
            <person name="van der Giezen M."/>
            <person name="Wahlund T.M."/>
            <person name="Williams B."/>
            <person name="Wilson W."/>
            <person name="Wolfe G."/>
            <person name="Wurch L.L."/>
        </authorList>
    </citation>
    <scope>NUCLEOTIDE SEQUENCE</scope>
</reference>
<feature type="compositionally biased region" description="Basic and acidic residues" evidence="1">
    <location>
        <begin position="162"/>
        <end position="172"/>
    </location>
</feature>
<protein>
    <submittedName>
        <fullName evidence="2">Uncharacterized protein</fullName>
    </submittedName>
</protein>
<organism evidence="2 3">
    <name type="scientific">Emiliania huxleyi (strain CCMP1516)</name>
    <dbReference type="NCBI Taxonomy" id="280463"/>
    <lineage>
        <taxon>Eukaryota</taxon>
        <taxon>Haptista</taxon>
        <taxon>Haptophyta</taxon>
        <taxon>Prymnesiophyceae</taxon>
        <taxon>Isochrysidales</taxon>
        <taxon>Noelaerhabdaceae</taxon>
        <taxon>Emiliania</taxon>
    </lineage>
</organism>
<dbReference type="RefSeq" id="XP_005790432.1">
    <property type="nucleotide sequence ID" value="XM_005790375.1"/>
</dbReference>
<keyword evidence="3" id="KW-1185">Reference proteome</keyword>
<name>A0A0D3KQG8_EMIH1</name>
<feature type="compositionally biased region" description="Gly residues" evidence="1">
    <location>
        <begin position="39"/>
        <end position="60"/>
    </location>
</feature>
<proteinExistence type="predicted"/>
<dbReference type="GeneID" id="17283273"/>
<dbReference type="EnsemblProtists" id="EOD38003">
    <property type="protein sequence ID" value="EOD38003"/>
    <property type="gene ID" value="EMIHUDRAFT_433518"/>
</dbReference>
<evidence type="ECO:0000313" key="2">
    <source>
        <dbReference type="EnsemblProtists" id="EOD38003"/>
    </source>
</evidence>
<dbReference type="HOGENOM" id="CLU_101593_0_0_1"/>
<sequence length="239" mass="23174">MLCNTTSSLIVRGAESAVHYGEAAQRAPPAPRSAAQGRAVGGGGGEARGGGGGGAGGGMTGEAAGLTGEAAATSGAAREGGGAAARRRGAGERGARAIRGTRRCEMEGGGDGGEARGGGGGGGRRSSGGGRRSSGGARSLLTGALLSLGAHATATGVPGNGDRARAATHDARAISAESGPQREAVFSADVQRRARKQAQRRRPSTGSAPGGCAAREPRPEPRQRAARRGARAAAVPRAA</sequence>
<feature type="compositionally biased region" description="Low complexity" evidence="1">
    <location>
        <begin position="23"/>
        <end position="38"/>
    </location>
</feature>
<dbReference type="AlphaFoldDB" id="A0A0D3KQG8"/>
<evidence type="ECO:0000313" key="3">
    <source>
        <dbReference type="Proteomes" id="UP000013827"/>
    </source>
</evidence>
<dbReference type="KEGG" id="ehx:EMIHUDRAFT_433518"/>
<dbReference type="PaxDb" id="2903-EOD38003"/>
<accession>A0A0D3KQG8</accession>
<feature type="region of interest" description="Disordered" evidence="1">
    <location>
        <begin position="22"/>
        <end position="138"/>
    </location>
</feature>
<feature type="compositionally biased region" description="Gly residues" evidence="1">
    <location>
        <begin position="107"/>
        <end position="133"/>
    </location>
</feature>
<dbReference type="Proteomes" id="UP000013827">
    <property type="component" value="Unassembled WGS sequence"/>
</dbReference>
<feature type="compositionally biased region" description="Basic residues" evidence="1">
    <location>
        <begin position="193"/>
        <end position="203"/>
    </location>
</feature>
<feature type="region of interest" description="Disordered" evidence="1">
    <location>
        <begin position="152"/>
        <end position="239"/>
    </location>
</feature>
<feature type="compositionally biased region" description="Low complexity" evidence="1">
    <location>
        <begin position="61"/>
        <end position="77"/>
    </location>
</feature>
<evidence type="ECO:0000256" key="1">
    <source>
        <dbReference type="SAM" id="MobiDB-lite"/>
    </source>
</evidence>
<reference evidence="2" key="2">
    <citation type="submission" date="2024-10" db="UniProtKB">
        <authorList>
            <consortium name="EnsemblProtists"/>
        </authorList>
    </citation>
    <scope>IDENTIFICATION</scope>
</reference>